<dbReference type="Proteomes" id="UP000252884">
    <property type="component" value="Unassembled WGS sequence"/>
</dbReference>
<dbReference type="PRINTS" id="PR00038">
    <property type="entry name" value="HTHLUXR"/>
</dbReference>
<evidence type="ECO:0000313" key="6">
    <source>
        <dbReference type="Proteomes" id="UP000252884"/>
    </source>
</evidence>
<keyword evidence="1" id="KW-0805">Transcription regulation</keyword>
<dbReference type="SUPFAM" id="SSF46894">
    <property type="entry name" value="C-terminal effector domain of the bipartite response regulators"/>
    <property type="match status" value="1"/>
</dbReference>
<dbReference type="SMART" id="SM00421">
    <property type="entry name" value="HTH_LUXR"/>
    <property type="match status" value="1"/>
</dbReference>
<name>A0A368Y7F7_9BURK</name>
<protein>
    <submittedName>
        <fullName evidence="5">LuxR family transcriptional regulator</fullName>
    </submittedName>
</protein>
<dbReference type="Gene3D" id="1.10.10.10">
    <property type="entry name" value="Winged helix-like DNA-binding domain superfamily/Winged helix DNA-binding domain"/>
    <property type="match status" value="1"/>
</dbReference>
<dbReference type="InterPro" id="IPR036388">
    <property type="entry name" value="WH-like_DNA-bd_sf"/>
</dbReference>
<dbReference type="Pfam" id="PF00196">
    <property type="entry name" value="GerE"/>
    <property type="match status" value="1"/>
</dbReference>
<evidence type="ECO:0000256" key="1">
    <source>
        <dbReference type="ARBA" id="ARBA00023015"/>
    </source>
</evidence>
<dbReference type="GO" id="GO:0006355">
    <property type="term" value="P:regulation of DNA-templated transcription"/>
    <property type="evidence" value="ECO:0007669"/>
    <property type="project" value="InterPro"/>
</dbReference>
<keyword evidence="3" id="KW-0804">Transcription</keyword>
<evidence type="ECO:0000259" key="4">
    <source>
        <dbReference type="PROSITE" id="PS50043"/>
    </source>
</evidence>
<dbReference type="PANTHER" id="PTHR44688:SF16">
    <property type="entry name" value="DNA-BINDING TRANSCRIPTIONAL ACTIVATOR DEVR_DOSR"/>
    <property type="match status" value="1"/>
</dbReference>
<sequence length="274" mass="30251">MSFLSNLSIADRGRCFDVLAEVAHIRTHVDLVNWLRGGVQYFMPHDIVVAAWGDFQRGTIGHDIVFPLRGVRTAQASMSALVSRLQELFANWSALNKQPYVTAADRMNGVLGLSPQPELLHSTIPAMRSAMVHGLRDLRGEQDCLYVVLSREAITEKTGTAAMTALLPHIDMAMRQAALPSKIITQGTACGGPAQITISRHGLDNPVPDNGMTGRELEIMQWVEMGKTNQEIGTILDISAFTVKNHLQRIFKKLDVYNRAQAVSRLKNSHYAHG</sequence>
<proteinExistence type="predicted"/>
<dbReference type="NCBIfam" id="TIGR03020">
    <property type="entry name" value="EpsA"/>
    <property type="match status" value="1"/>
</dbReference>
<dbReference type="OrthoDB" id="135231at2"/>
<evidence type="ECO:0000313" key="5">
    <source>
        <dbReference type="EMBL" id="RCW76025.1"/>
    </source>
</evidence>
<accession>A0A368Y7F7</accession>
<dbReference type="PANTHER" id="PTHR44688">
    <property type="entry name" value="DNA-BINDING TRANSCRIPTIONAL ACTIVATOR DEVR_DOSR"/>
    <property type="match status" value="1"/>
</dbReference>
<dbReference type="InterPro" id="IPR000792">
    <property type="entry name" value="Tscrpt_reg_LuxR_C"/>
</dbReference>
<dbReference type="EMBL" id="QPJK01000001">
    <property type="protein sequence ID" value="RCW76025.1"/>
    <property type="molecule type" value="Genomic_DNA"/>
</dbReference>
<organism evidence="5 6">
    <name type="scientific">Pseudorhodoferax soli</name>
    <dbReference type="NCBI Taxonomy" id="545864"/>
    <lineage>
        <taxon>Bacteria</taxon>
        <taxon>Pseudomonadati</taxon>
        <taxon>Pseudomonadota</taxon>
        <taxon>Betaproteobacteria</taxon>
        <taxon>Burkholderiales</taxon>
        <taxon>Comamonadaceae</taxon>
    </lineage>
</organism>
<dbReference type="GO" id="GO:0003677">
    <property type="term" value="F:DNA binding"/>
    <property type="evidence" value="ECO:0007669"/>
    <property type="project" value="UniProtKB-KW"/>
</dbReference>
<dbReference type="AlphaFoldDB" id="A0A368Y7F7"/>
<dbReference type="InterPro" id="IPR016032">
    <property type="entry name" value="Sig_transdc_resp-reg_C-effctor"/>
</dbReference>
<feature type="domain" description="HTH luxR-type" evidence="4">
    <location>
        <begin position="205"/>
        <end position="270"/>
    </location>
</feature>
<evidence type="ECO:0000256" key="3">
    <source>
        <dbReference type="ARBA" id="ARBA00023163"/>
    </source>
</evidence>
<dbReference type="PROSITE" id="PS50043">
    <property type="entry name" value="HTH_LUXR_2"/>
    <property type="match status" value="1"/>
</dbReference>
<comment type="caution">
    <text evidence="5">The sequence shown here is derived from an EMBL/GenBank/DDBJ whole genome shotgun (WGS) entry which is preliminary data.</text>
</comment>
<gene>
    <name evidence="5" type="ORF">DES41_101629</name>
</gene>
<dbReference type="InterPro" id="IPR017470">
    <property type="entry name" value="Tscrpt_reg_EpsA"/>
</dbReference>
<keyword evidence="2" id="KW-0238">DNA-binding</keyword>
<dbReference type="CDD" id="cd06170">
    <property type="entry name" value="LuxR_C_like"/>
    <property type="match status" value="1"/>
</dbReference>
<evidence type="ECO:0000256" key="2">
    <source>
        <dbReference type="ARBA" id="ARBA00023125"/>
    </source>
</evidence>
<reference evidence="5 6" key="1">
    <citation type="submission" date="2018-07" db="EMBL/GenBank/DDBJ databases">
        <title>Genomic Encyclopedia of Type Strains, Phase IV (KMG-IV): sequencing the most valuable type-strain genomes for metagenomic binning, comparative biology and taxonomic classification.</title>
        <authorList>
            <person name="Goeker M."/>
        </authorList>
    </citation>
    <scope>NUCLEOTIDE SEQUENCE [LARGE SCALE GENOMIC DNA]</scope>
    <source>
        <strain evidence="5 6">DSM 21634</strain>
    </source>
</reference>
<dbReference type="RefSeq" id="WP_114465810.1">
    <property type="nucleotide sequence ID" value="NZ_QPJK01000001.1"/>
</dbReference>
<keyword evidence="6" id="KW-1185">Reference proteome</keyword>
<dbReference type="PROSITE" id="PS00622">
    <property type="entry name" value="HTH_LUXR_1"/>
    <property type="match status" value="1"/>
</dbReference>